<dbReference type="Pfam" id="PF01833">
    <property type="entry name" value="TIG"/>
    <property type="match status" value="3"/>
</dbReference>
<evidence type="ECO:0000313" key="4">
    <source>
        <dbReference type="Proteomes" id="UP000240912"/>
    </source>
</evidence>
<dbReference type="AlphaFoldDB" id="A0A2T3HGU6"/>
<dbReference type="SMART" id="SM00429">
    <property type="entry name" value="IPT"/>
    <property type="match status" value="2"/>
</dbReference>
<dbReference type="RefSeq" id="WP_107217587.1">
    <property type="nucleotide sequence ID" value="NZ_KZ686273.1"/>
</dbReference>
<organism evidence="3 4">
    <name type="scientific">Pedobacter yulinensis</name>
    <dbReference type="NCBI Taxonomy" id="2126353"/>
    <lineage>
        <taxon>Bacteria</taxon>
        <taxon>Pseudomonadati</taxon>
        <taxon>Bacteroidota</taxon>
        <taxon>Sphingobacteriia</taxon>
        <taxon>Sphingobacteriales</taxon>
        <taxon>Sphingobacteriaceae</taxon>
        <taxon>Pedobacter</taxon>
    </lineage>
</organism>
<dbReference type="InterPro" id="IPR052387">
    <property type="entry name" value="Fibrocystin"/>
</dbReference>
<reference evidence="3 4" key="1">
    <citation type="submission" date="2018-03" db="EMBL/GenBank/DDBJ databases">
        <authorList>
            <person name="Keele B.F."/>
        </authorList>
    </citation>
    <scope>NUCLEOTIDE SEQUENCE [LARGE SCALE GENOMIC DNA]</scope>
    <source>
        <strain evidence="3 4">YL28-9</strain>
    </source>
</reference>
<evidence type="ECO:0000259" key="2">
    <source>
        <dbReference type="SMART" id="SM00429"/>
    </source>
</evidence>
<dbReference type="PANTHER" id="PTHR46769">
    <property type="entry name" value="POLYCYSTIC KIDNEY AND HEPATIC DISEASE 1 (AUTOSOMAL RECESSIVE)-LIKE 1"/>
    <property type="match status" value="1"/>
</dbReference>
<gene>
    <name evidence="3" type="ORF">C7T94_18805</name>
</gene>
<dbReference type="InterPro" id="IPR014756">
    <property type="entry name" value="Ig_E-set"/>
</dbReference>
<evidence type="ECO:0000256" key="1">
    <source>
        <dbReference type="ARBA" id="ARBA00022729"/>
    </source>
</evidence>
<dbReference type="OrthoDB" id="1110382at2"/>
<name>A0A2T3HGU6_9SPHI</name>
<dbReference type="CDD" id="cd00603">
    <property type="entry name" value="IPT_PCSR"/>
    <property type="match status" value="1"/>
</dbReference>
<dbReference type="Proteomes" id="UP000240912">
    <property type="component" value="Unassembled WGS sequence"/>
</dbReference>
<dbReference type="SUPFAM" id="SSF81296">
    <property type="entry name" value="E set domains"/>
    <property type="match status" value="4"/>
</dbReference>
<dbReference type="EMBL" id="PYLS01000009">
    <property type="protein sequence ID" value="PST81665.1"/>
    <property type="molecule type" value="Genomic_DNA"/>
</dbReference>
<accession>A0A2T3HGU6</accession>
<sequence>MKNTLLTVAAAAVLTLLVLVGLPGCKKETRYPEIQTLEAHAVSPSRAVFRGNIVSKGGPAISDYGFVYGTSSNIGDGQGTRISLGSDPAEGPFEKESGVLQLGGYPQVFVRSYLTNSEGTAYGSVVSLLMPQPSTGEIRPSSGKSGDLITLSGKFYISDPKQVQVTFSEVPARVVEASDSKIVVEVPTGISASHGTQISIRLILDGQRSLNYIFSIQANIKDYSPKNAAIGSAVTFLGDNLPDYWSSGLRVLFGSLAANLSSQTGRLTATVPAELTTVTSKISVVLNNVTTILPGEFTVKPPVVSSISPATAMLGTTLTVTGSDFPIMYSYSDRNPRAAFGDVTVYPSSVSGTSLSFQVPALPAGEYVFSITAGPNTVSSGKVRVVLPTISGLNKTSGYIGDEVLLNCNFPNNGTSYQVSFGAISAYGQMIDNNRMRVYVPSGLLAGKVKLAVHYGSQLIPVDEQFTVLSPTITSFSPTSGLPGTVVTIYGTGFSPVTYNNLVRFGGVQSVVYAASPNTLQVQVPSGISPGQVKISVVNGMAVSSDETFTIR</sequence>
<comment type="caution">
    <text evidence="3">The sequence shown here is derived from an EMBL/GenBank/DDBJ whole genome shotgun (WGS) entry which is preliminary data.</text>
</comment>
<feature type="domain" description="IPT/TIG" evidence="2">
    <location>
        <begin position="470"/>
        <end position="552"/>
    </location>
</feature>
<proteinExistence type="predicted"/>
<feature type="domain" description="IPT/TIG" evidence="2">
    <location>
        <begin position="132"/>
        <end position="213"/>
    </location>
</feature>
<keyword evidence="4" id="KW-1185">Reference proteome</keyword>
<dbReference type="InterPro" id="IPR013783">
    <property type="entry name" value="Ig-like_fold"/>
</dbReference>
<dbReference type="InterPro" id="IPR002909">
    <property type="entry name" value="IPT_dom"/>
</dbReference>
<protein>
    <recommendedName>
        <fullName evidence="2">IPT/TIG domain-containing protein</fullName>
    </recommendedName>
</protein>
<dbReference type="Gene3D" id="2.60.40.10">
    <property type="entry name" value="Immunoglobulins"/>
    <property type="match status" value="5"/>
</dbReference>
<dbReference type="PANTHER" id="PTHR46769:SF2">
    <property type="entry name" value="FIBROCYSTIN-L ISOFORM 2 PRECURSOR-RELATED"/>
    <property type="match status" value="1"/>
</dbReference>
<keyword evidence="1" id="KW-0732">Signal</keyword>
<evidence type="ECO:0000313" key="3">
    <source>
        <dbReference type="EMBL" id="PST81665.1"/>
    </source>
</evidence>